<accession>A0AAE9YA91</accession>
<evidence type="ECO:0000256" key="6">
    <source>
        <dbReference type="ARBA" id="ARBA00022989"/>
    </source>
</evidence>
<feature type="transmembrane region" description="Helical" evidence="8">
    <location>
        <begin position="62"/>
        <end position="81"/>
    </location>
</feature>
<feature type="transmembrane region" description="Helical" evidence="8">
    <location>
        <begin position="33"/>
        <end position="55"/>
    </location>
</feature>
<keyword evidence="7 8" id="KW-0472">Membrane</keyword>
<dbReference type="AlphaFoldDB" id="A0AAE9YA91"/>
<sequence>MMVVGAICLTALSVSAALCLLRLWRADGLADRAVALDTVTATIISGIAVGVAVTGDGIYADVALVLGLLGFLATVAISRFMSRRGP</sequence>
<keyword evidence="6 8" id="KW-1133">Transmembrane helix</keyword>
<comment type="similarity">
    <text evidence="2">Belongs to the CPA3 antiporters (TC 2.A.63) subunit F family.</text>
</comment>
<evidence type="ECO:0000256" key="1">
    <source>
        <dbReference type="ARBA" id="ARBA00004651"/>
    </source>
</evidence>
<evidence type="ECO:0000256" key="3">
    <source>
        <dbReference type="ARBA" id="ARBA00022448"/>
    </source>
</evidence>
<organism evidence="9 10">
    <name type="scientific">Iamia majanohamensis</name>
    <dbReference type="NCBI Taxonomy" id="467976"/>
    <lineage>
        <taxon>Bacteria</taxon>
        <taxon>Bacillati</taxon>
        <taxon>Actinomycetota</taxon>
        <taxon>Acidimicrobiia</taxon>
        <taxon>Acidimicrobiales</taxon>
        <taxon>Iamiaceae</taxon>
        <taxon>Iamia</taxon>
    </lineage>
</organism>
<dbReference type="GO" id="GO:0015385">
    <property type="term" value="F:sodium:proton antiporter activity"/>
    <property type="evidence" value="ECO:0007669"/>
    <property type="project" value="TreeGrafter"/>
</dbReference>
<comment type="subcellular location">
    <subcellularLocation>
        <location evidence="1">Cell membrane</location>
        <topology evidence="1">Multi-pass membrane protein</topology>
    </subcellularLocation>
</comment>
<keyword evidence="3" id="KW-0813">Transport</keyword>
<evidence type="ECO:0000313" key="10">
    <source>
        <dbReference type="Proteomes" id="UP001216390"/>
    </source>
</evidence>
<dbReference type="PANTHER" id="PTHR34702">
    <property type="entry name" value="NA(+)/H(+) ANTIPORTER SUBUNIT F1"/>
    <property type="match status" value="1"/>
</dbReference>
<reference evidence="9" key="1">
    <citation type="submission" date="2023-01" db="EMBL/GenBank/DDBJ databases">
        <title>The diversity of Class Acidimicrobiia in South China Sea sediment environments and the proposal of Iamia marina sp. nov., a novel species of the genus Iamia.</title>
        <authorList>
            <person name="He Y."/>
            <person name="Tian X."/>
        </authorList>
    </citation>
    <scope>NUCLEOTIDE SEQUENCE</scope>
    <source>
        <strain evidence="9">DSM 19957</strain>
    </source>
</reference>
<keyword evidence="4" id="KW-1003">Cell membrane</keyword>
<name>A0AAE9YA91_9ACTN</name>
<dbReference type="KEGG" id="ima:PO878_00875"/>
<evidence type="ECO:0000313" key="9">
    <source>
        <dbReference type="EMBL" id="WCO67274.1"/>
    </source>
</evidence>
<keyword evidence="5 8" id="KW-0812">Transmembrane</keyword>
<evidence type="ECO:0000256" key="4">
    <source>
        <dbReference type="ARBA" id="ARBA00022475"/>
    </source>
</evidence>
<dbReference type="EMBL" id="CP116942">
    <property type="protein sequence ID" value="WCO67274.1"/>
    <property type="molecule type" value="Genomic_DNA"/>
</dbReference>
<protein>
    <submittedName>
        <fullName evidence="9">Monovalent cation/H+ antiporter complex subunit F</fullName>
    </submittedName>
</protein>
<evidence type="ECO:0000256" key="2">
    <source>
        <dbReference type="ARBA" id="ARBA00009212"/>
    </source>
</evidence>
<dbReference type="Proteomes" id="UP001216390">
    <property type="component" value="Chromosome"/>
</dbReference>
<dbReference type="InterPro" id="IPR007208">
    <property type="entry name" value="MrpF/PhaF-like"/>
</dbReference>
<gene>
    <name evidence="9" type="ORF">PO878_00875</name>
</gene>
<evidence type="ECO:0000256" key="5">
    <source>
        <dbReference type="ARBA" id="ARBA00022692"/>
    </source>
</evidence>
<dbReference type="PANTHER" id="PTHR34702:SF1">
    <property type="entry name" value="NA(+)_H(+) ANTIPORTER SUBUNIT F"/>
    <property type="match status" value="1"/>
</dbReference>
<dbReference type="GO" id="GO:0005886">
    <property type="term" value="C:plasma membrane"/>
    <property type="evidence" value="ECO:0007669"/>
    <property type="project" value="UniProtKB-SubCell"/>
</dbReference>
<dbReference type="Pfam" id="PF04066">
    <property type="entry name" value="MrpF_PhaF"/>
    <property type="match status" value="1"/>
</dbReference>
<evidence type="ECO:0000256" key="8">
    <source>
        <dbReference type="SAM" id="Phobius"/>
    </source>
</evidence>
<evidence type="ECO:0000256" key="7">
    <source>
        <dbReference type="ARBA" id="ARBA00023136"/>
    </source>
</evidence>
<keyword evidence="10" id="KW-1185">Reference proteome</keyword>
<proteinExistence type="inferred from homology"/>
<dbReference type="RefSeq" id="WP_272736796.1">
    <property type="nucleotide sequence ID" value="NZ_CP116942.1"/>
</dbReference>